<sequence>MTVIRSAQPSSYRPKGIRPPVRVVGRLDTFVQNLGRQLHFTLMAVAGTGRAVRAYRSQTMIAFTDLTWGNGRSVIIGGGVAPVIVIMGVAAGGMIGIVGYSTLSMLGMGPLTGMMSALANTRELAPMIAAIGFAAQAGCRITAEIGAMRVSEEIDALEAQAIRPIPFVVSTRIVAAIISIAPVYVIALALSYLTTWATVTLIHGEAPGGYEHYFDQFVSARDVVFSLIKVVIFVVAVTIAHSYQGFYASGGPEGVGVASGRAVRASLVLVIFLDMLLTIVMWGFSSDISFAG</sequence>
<dbReference type="Proteomes" id="UP000035034">
    <property type="component" value="Unassembled WGS sequence"/>
</dbReference>
<dbReference type="PANTHER" id="PTHR30188:SF13">
    <property type="entry name" value="CONSERVED HYPOTHETICAL INTEGRAL MEMBRANE PROTEIN YRBE3B"/>
    <property type="match status" value="1"/>
</dbReference>
<dbReference type="AlphaFoldDB" id="H0QWG3"/>
<feature type="transmembrane region" description="Helical" evidence="1">
    <location>
        <begin position="263"/>
        <end position="284"/>
    </location>
</feature>
<name>H0QWG3_9ACTN</name>
<dbReference type="eggNOG" id="COG0767">
    <property type="taxonomic scope" value="Bacteria"/>
</dbReference>
<protein>
    <submittedName>
        <fullName evidence="2">YrbE family protein</fullName>
    </submittedName>
</protein>
<dbReference type="STRING" id="1077974.GOEFS_020_00280"/>
<feature type="transmembrane region" description="Helical" evidence="1">
    <location>
        <begin position="223"/>
        <end position="243"/>
    </location>
</feature>
<dbReference type="Pfam" id="PF02405">
    <property type="entry name" value="MlaE"/>
    <property type="match status" value="1"/>
</dbReference>
<accession>H0QWG3</accession>
<keyword evidence="1" id="KW-0472">Membrane</keyword>
<dbReference type="EMBL" id="BAEH01000020">
    <property type="protein sequence ID" value="GAB17164.1"/>
    <property type="molecule type" value="Genomic_DNA"/>
</dbReference>
<feature type="transmembrane region" description="Helical" evidence="1">
    <location>
        <begin position="173"/>
        <end position="202"/>
    </location>
</feature>
<gene>
    <name evidence="2" type="primary">yrbEB</name>
    <name evidence="2" type="ORF">GOEFS_020_00280</name>
</gene>
<evidence type="ECO:0000313" key="2">
    <source>
        <dbReference type="EMBL" id="GAB17164.1"/>
    </source>
</evidence>
<evidence type="ECO:0000313" key="3">
    <source>
        <dbReference type="Proteomes" id="UP000035034"/>
    </source>
</evidence>
<dbReference type="RefSeq" id="WP_007316502.1">
    <property type="nucleotide sequence ID" value="NZ_BAEH01000020.1"/>
</dbReference>
<dbReference type="InterPro" id="IPR030802">
    <property type="entry name" value="Permease_MalE"/>
</dbReference>
<reference evidence="2 3" key="1">
    <citation type="submission" date="2011-12" db="EMBL/GenBank/DDBJ databases">
        <title>Whole genome shotgun sequence of Gordonia effusa NBRC 100432.</title>
        <authorList>
            <person name="Yoshida I."/>
            <person name="Takarada H."/>
            <person name="Hosoyama A."/>
            <person name="Tsuchikane K."/>
            <person name="Katsumata H."/>
            <person name="Yamazaki S."/>
            <person name="Fujita N."/>
        </authorList>
    </citation>
    <scope>NUCLEOTIDE SEQUENCE [LARGE SCALE GENOMIC DNA]</scope>
    <source>
        <strain evidence="2 3">NBRC 100432</strain>
    </source>
</reference>
<keyword evidence="1" id="KW-0812">Transmembrane</keyword>
<evidence type="ECO:0000256" key="1">
    <source>
        <dbReference type="SAM" id="Phobius"/>
    </source>
</evidence>
<feature type="transmembrane region" description="Helical" evidence="1">
    <location>
        <begin position="74"/>
        <end position="103"/>
    </location>
</feature>
<keyword evidence="3" id="KW-1185">Reference proteome</keyword>
<dbReference type="OrthoDB" id="3745645at2"/>
<dbReference type="GO" id="GO:0005548">
    <property type="term" value="F:phospholipid transporter activity"/>
    <property type="evidence" value="ECO:0007669"/>
    <property type="project" value="TreeGrafter"/>
</dbReference>
<comment type="caution">
    <text evidence="2">The sequence shown here is derived from an EMBL/GenBank/DDBJ whole genome shotgun (WGS) entry which is preliminary data.</text>
</comment>
<dbReference type="GO" id="GO:0043190">
    <property type="term" value="C:ATP-binding cassette (ABC) transporter complex"/>
    <property type="evidence" value="ECO:0007669"/>
    <property type="project" value="InterPro"/>
</dbReference>
<dbReference type="PANTHER" id="PTHR30188">
    <property type="entry name" value="ABC TRANSPORTER PERMEASE PROTEIN-RELATED"/>
    <property type="match status" value="1"/>
</dbReference>
<organism evidence="2 3">
    <name type="scientific">Gordonia effusa NBRC 100432</name>
    <dbReference type="NCBI Taxonomy" id="1077974"/>
    <lineage>
        <taxon>Bacteria</taxon>
        <taxon>Bacillati</taxon>
        <taxon>Actinomycetota</taxon>
        <taxon>Actinomycetes</taxon>
        <taxon>Mycobacteriales</taxon>
        <taxon>Gordoniaceae</taxon>
        <taxon>Gordonia</taxon>
    </lineage>
</organism>
<keyword evidence="1" id="KW-1133">Transmembrane helix</keyword>
<proteinExistence type="predicted"/>